<protein>
    <recommendedName>
        <fullName evidence="4">Inner membrane protein</fullName>
    </recommendedName>
</protein>
<reference evidence="2 3" key="1">
    <citation type="submission" date="2018-08" db="EMBL/GenBank/DDBJ databases">
        <authorList>
            <consortium name="Pathogen Informatics"/>
        </authorList>
    </citation>
    <scope>NUCLEOTIDE SEQUENCE [LARGE SCALE GENOMIC DNA]</scope>
    <source>
        <strain evidence="2 3">EuSCAPE_TR218</strain>
    </source>
</reference>
<accession>A0ABD7P1Y0</accession>
<evidence type="ECO:0008006" key="4">
    <source>
        <dbReference type="Google" id="ProtNLM"/>
    </source>
</evidence>
<comment type="caution">
    <text evidence="2">The sequence shown here is derived from an EMBL/GenBank/DDBJ whole genome shotgun (WGS) entry which is preliminary data.</text>
</comment>
<name>A0ABD7P1Y0_KLEVA</name>
<proteinExistence type="predicted"/>
<sequence length="83" mass="9809">MYANEFDEDHAIVLLIVFTIYLLGTFFDKVITIFPYKSLMHCALTFVPPVLYHSVFYRKSTWRSFPIQGSPVTFRNSFSTRLY</sequence>
<keyword evidence="1" id="KW-0812">Transmembrane</keyword>
<keyword evidence="1" id="KW-0472">Membrane</keyword>
<keyword evidence="1" id="KW-1133">Transmembrane helix</keyword>
<organism evidence="2 3">
    <name type="scientific">Klebsiella variicola</name>
    <dbReference type="NCBI Taxonomy" id="244366"/>
    <lineage>
        <taxon>Bacteria</taxon>
        <taxon>Pseudomonadati</taxon>
        <taxon>Pseudomonadota</taxon>
        <taxon>Gammaproteobacteria</taxon>
        <taxon>Enterobacterales</taxon>
        <taxon>Enterobacteriaceae</taxon>
        <taxon>Klebsiella/Raoultella group</taxon>
        <taxon>Klebsiella</taxon>
        <taxon>Klebsiella pneumoniae complex</taxon>
    </lineage>
</organism>
<feature type="transmembrane region" description="Helical" evidence="1">
    <location>
        <begin position="12"/>
        <end position="31"/>
    </location>
</feature>
<evidence type="ECO:0000256" key="1">
    <source>
        <dbReference type="SAM" id="Phobius"/>
    </source>
</evidence>
<evidence type="ECO:0000313" key="2">
    <source>
        <dbReference type="EMBL" id="SXF92116.1"/>
    </source>
</evidence>
<gene>
    <name evidence="2" type="ORF">SAMEA3729809_00814</name>
</gene>
<dbReference type="EMBL" id="UKAS01000002">
    <property type="protein sequence ID" value="SXF92116.1"/>
    <property type="molecule type" value="Genomic_DNA"/>
</dbReference>
<dbReference type="Proteomes" id="UP000258928">
    <property type="component" value="Unassembled WGS sequence"/>
</dbReference>
<dbReference type="AlphaFoldDB" id="A0ABD7P1Y0"/>
<evidence type="ECO:0000313" key="3">
    <source>
        <dbReference type="Proteomes" id="UP000258928"/>
    </source>
</evidence>